<keyword evidence="3" id="KW-0472">Membrane</keyword>
<evidence type="ECO:0000256" key="3">
    <source>
        <dbReference type="SAM" id="Phobius"/>
    </source>
</evidence>
<gene>
    <name evidence="4" type="ORF">BDQ12DRAFT_680560</name>
</gene>
<dbReference type="OrthoDB" id="3056111at2759"/>
<dbReference type="Gene3D" id="1.20.1170.10">
    <property type="match status" value="1"/>
</dbReference>
<name>A0A5C3M754_9AGAR</name>
<evidence type="ECO:0000313" key="4">
    <source>
        <dbReference type="EMBL" id="TFK40236.1"/>
    </source>
</evidence>
<feature type="region of interest" description="Disordered" evidence="2">
    <location>
        <begin position="316"/>
        <end position="369"/>
    </location>
</feature>
<keyword evidence="1" id="KW-0175">Coiled coil</keyword>
<evidence type="ECO:0000256" key="1">
    <source>
        <dbReference type="SAM" id="Coils"/>
    </source>
</evidence>
<keyword evidence="3" id="KW-1133">Transmembrane helix</keyword>
<evidence type="ECO:0000313" key="5">
    <source>
        <dbReference type="Proteomes" id="UP000308652"/>
    </source>
</evidence>
<feature type="compositionally biased region" description="Low complexity" evidence="2">
    <location>
        <begin position="337"/>
        <end position="357"/>
    </location>
</feature>
<dbReference type="AlphaFoldDB" id="A0A5C3M754"/>
<evidence type="ECO:0000256" key="2">
    <source>
        <dbReference type="SAM" id="MobiDB-lite"/>
    </source>
</evidence>
<proteinExistence type="predicted"/>
<keyword evidence="5" id="KW-1185">Reference proteome</keyword>
<accession>A0A5C3M754</accession>
<feature type="transmembrane region" description="Helical" evidence="3">
    <location>
        <begin position="174"/>
        <end position="193"/>
    </location>
</feature>
<organism evidence="4 5">
    <name type="scientific">Crucibulum laeve</name>
    <dbReference type="NCBI Taxonomy" id="68775"/>
    <lineage>
        <taxon>Eukaryota</taxon>
        <taxon>Fungi</taxon>
        <taxon>Dikarya</taxon>
        <taxon>Basidiomycota</taxon>
        <taxon>Agaricomycotina</taxon>
        <taxon>Agaricomycetes</taxon>
        <taxon>Agaricomycetidae</taxon>
        <taxon>Agaricales</taxon>
        <taxon>Agaricineae</taxon>
        <taxon>Nidulariaceae</taxon>
        <taxon>Crucibulum</taxon>
    </lineage>
</organism>
<sequence length="369" mass="41127">MAIEATKLQHLLTSMEKLAVEHQGRIQALTEPAIKAFAIMESWSAAKSNHEEGTYLIELVNKQGQKLYHTLERSAQVSKRGHRISQDMGNTIEYIMDDTISSEEIVLYVEQMQQLTAEAENEAKKTCSDFNSVRRGILKITNRIPGNATILQEDYQQLIKKNEESKRNGDRAKVIKVCSTALTAVAGGITLIACPPAVILLPIVLPLITLIAEGFDMHNSKKIEKRKTEARDIEDALQVVNRAATELATLTETIDIFAHHWTKVETLLNTIRGRMDELREGKGMRLRLKALKSSWDEVGQSYLTYAVTIQRLQAFVPPPNSSITSDSDRTSRDHSSSRSSSKTSSRSGSPHRSVKSSGFLTVKGPNTRK</sequence>
<dbReference type="EMBL" id="ML213597">
    <property type="protein sequence ID" value="TFK40236.1"/>
    <property type="molecule type" value="Genomic_DNA"/>
</dbReference>
<dbReference type="Proteomes" id="UP000308652">
    <property type="component" value="Unassembled WGS sequence"/>
</dbReference>
<keyword evidence="3" id="KW-0812">Transmembrane</keyword>
<protein>
    <submittedName>
        <fullName evidence="4">Uncharacterized protein</fullName>
    </submittedName>
</protein>
<reference evidence="4 5" key="1">
    <citation type="journal article" date="2019" name="Nat. Ecol. Evol.">
        <title>Megaphylogeny resolves global patterns of mushroom evolution.</title>
        <authorList>
            <person name="Varga T."/>
            <person name="Krizsan K."/>
            <person name="Foldi C."/>
            <person name="Dima B."/>
            <person name="Sanchez-Garcia M."/>
            <person name="Sanchez-Ramirez S."/>
            <person name="Szollosi G.J."/>
            <person name="Szarkandi J.G."/>
            <person name="Papp V."/>
            <person name="Albert L."/>
            <person name="Andreopoulos W."/>
            <person name="Angelini C."/>
            <person name="Antonin V."/>
            <person name="Barry K.W."/>
            <person name="Bougher N.L."/>
            <person name="Buchanan P."/>
            <person name="Buyck B."/>
            <person name="Bense V."/>
            <person name="Catcheside P."/>
            <person name="Chovatia M."/>
            <person name="Cooper J."/>
            <person name="Damon W."/>
            <person name="Desjardin D."/>
            <person name="Finy P."/>
            <person name="Geml J."/>
            <person name="Haridas S."/>
            <person name="Hughes K."/>
            <person name="Justo A."/>
            <person name="Karasinski D."/>
            <person name="Kautmanova I."/>
            <person name="Kiss B."/>
            <person name="Kocsube S."/>
            <person name="Kotiranta H."/>
            <person name="LaButti K.M."/>
            <person name="Lechner B.E."/>
            <person name="Liimatainen K."/>
            <person name="Lipzen A."/>
            <person name="Lukacs Z."/>
            <person name="Mihaltcheva S."/>
            <person name="Morgado L.N."/>
            <person name="Niskanen T."/>
            <person name="Noordeloos M.E."/>
            <person name="Ohm R.A."/>
            <person name="Ortiz-Santana B."/>
            <person name="Ovrebo C."/>
            <person name="Racz N."/>
            <person name="Riley R."/>
            <person name="Savchenko A."/>
            <person name="Shiryaev A."/>
            <person name="Soop K."/>
            <person name="Spirin V."/>
            <person name="Szebenyi C."/>
            <person name="Tomsovsky M."/>
            <person name="Tulloss R.E."/>
            <person name="Uehling J."/>
            <person name="Grigoriev I.V."/>
            <person name="Vagvolgyi C."/>
            <person name="Papp T."/>
            <person name="Martin F.M."/>
            <person name="Miettinen O."/>
            <person name="Hibbett D.S."/>
            <person name="Nagy L.G."/>
        </authorList>
    </citation>
    <scope>NUCLEOTIDE SEQUENCE [LARGE SCALE GENOMIC DNA]</scope>
    <source>
        <strain evidence="4 5">CBS 166.37</strain>
    </source>
</reference>
<feature type="coiled-coil region" evidence="1">
    <location>
        <begin position="105"/>
        <end position="168"/>
    </location>
</feature>
<feature type="compositionally biased region" description="Basic and acidic residues" evidence="2">
    <location>
        <begin position="326"/>
        <end position="336"/>
    </location>
</feature>